<organism evidence="1 2">
    <name type="scientific">Asbolus verrucosus</name>
    <name type="common">Desert ironclad beetle</name>
    <dbReference type="NCBI Taxonomy" id="1661398"/>
    <lineage>
        <taxon>Eukaryota</taxon>
        <taxon>Metazoa</taxon>
        <taxon>Ecdysozoa</taxon>
        <taxon>Arthropoda</taxon>
        <taxon>Hexapoda</taxon>
        <taxon>Insecta</taxon>
        <taxon>Pterygota</taxon>
        <taxon>Neoptera</taxon>
        <taxon>Endopterygota</taxon>
        <taxon>Coleoptera</taxon>
        <taxon>Polyphaga</taxon>
        <taxon>Cucujiformia</taxon>
        <taxon>Tenebrionidae</taxon>
        <taxon>Pimeliinae</taxon>
        <taxon>Asbolus</taxon>
    </lineage>
</organism>
<reference evidence="1 2" key="1">
    <citation type="submission" date="2017-03" db="EMBL/GenBank/DDBJ databases">
        <title>Genome of the blue death feigning beetle - Asbolus verrucosus.</title>
        <authorList>
            <person name="Rider S.D."/>
        </authorList>
    </citation>
    <scope>NUCLEOTIDE SEQUENCE [LARGE SCALE GENOMIC DNA]</scope>
    <source>
        <strain evidence="1">Butters</strain>
        <tissue evidence="1">Head and leg muscle</tissue>
    </source>
</reference>
<dbReference type="Proteomes" id="UP000292052">
    <property type="component" value="Unassembled WGS sequence"/>
</dbReference>
<evidence type="ECO:0000313" key="1">
    <source>
        <dbReference type="EMBL" id="RZB39777.1"/>
    </source>
</evidence>
<evidence type="ECO:0000313" key="2">
    <source>
        <dbReference type="Proteomes" id="UP000292052"/>
    </source>
</evidence>
<dbReference type="OrthoDB" id="6804606at2759"/>
<accession>A0A482V962</accession>
<dbReference type="EMBL" id="QDEB01125191">
    <property type="protein sequence ID" value="RZB39777.1"/>
    <property type="molecule type" value="Genomic_DNA"/>
</dbReference>
<gene>
    <name evidence="1" type="ORF">BDFB_013767</name>
</gene>
<comment type="caution">
    <text evidence="1">The sequence shown here is derived from an EMBL/GenBank/DDBJ whole genome shotgun (WGS) entry which is preliminary data.</text>
</comment>
<feature type="non-terminal residue" evidence="1">
    <location>
        <position position="72"/>
    </location>
</feature>
<protein>
    <submittedName>
        <fullName evidence="1">Uncharacterized protein</fullName>
    </submittedName>
</protein>
<proteinExistence type="predicted"/>
<name>A0A482V962_ASBVE</name>
<keyword evidence="2" id="KW-1185">Reference proteome</keyword>
<sequence>RCNGCFKAAAYGRGGQRPNRAENIEDAVLNSVKARPGSSTRRLALQYEKLGQTCGICMMVLHVTMHGLYVTG</sequence>
<feature type="non-terminal residue" evidence="1">
    <location>
        <position position="1"/>
    </location>
</feature>
<dbReference type="AlphaFoldDB" id="A0A482V962"/>